<comment type="caution">
    <text evidence="1">The sequence shown here is derived from an EMBL/GenBank/DDBJ whole genome shotgun (WGS) entry which is preliminary data.</text>
</comment>
<dbReference type="Pfam" id="PF08747">
    <property type="entry name" value="BrxB"/>
    <property type="match status" value="1"/>
</dbReference>
<dbReference type="AlphaFoldDB" id="A0A0R2KMV9"/>
<dbReference type="PATRIC" id="fig|1122146.4.peg.804"/>
<evidence type="ECO:0008006" key="3">
    <source>
        <dbReference type="Google" id="ProtNLM"/>
    </source>
</evidence>
<dbReference type="InterPro" id="IPR014858">
    <property type="entry name" value="BrxB"/>
</dbReference>
<dbReference type="EMBL" id="JQBZ01000025">
    <property type="protein sequence ID" value="KRN88805.1"/>
    <property type="molecule type" value="Genomic_DNA"/>
</dbReference>
<accession>A0A0R2KMV9</accession>
<keyword evidence="2" id="KW-1185">Reference proteome</keyword>
<proteinExistence type="predicted"/>
<dbReference type="STRING" id="1122146.IV53_GL000775"/>
<evidence type="ECO:0000313" key="1">
    <source>
        <dbReference type="EMBL" id="KRN88805.1"/>
    </source>
</evidence>
<dbReference type="OrthoDB" id="1093513at2"/>
<reference evidence="1 2" key="1">
    <citation type="journal article" date="2015" name="Genome Announc.">
        <title>Expanding the biotechnology potential of lactobacilli through comparative genomics of 213 strains and associated genera.</title>
        <authorList>
            <person name="Sun Z."/>
            <person name="Harris H.M."/>
            <person name="McCann A."/>
            <person name="Guo C."/>
            <person name="Argimon S."/>
            <person name="Zhang W."/>
            <person name="Yang X."/>
            <person name="Jeffery I.B."/>
            <person name="Cooney J.C."/>
            <person name="Kagawa T.F."/>
            <person name="Liu W."/>
            <person name="Song Y."/>
            <person name="Salvetti E."/>
            <person name="Wrobel A."/>
            <person name="Rasinkangas P."/>
            <person name="Parkhill J."/>
            <person name="Rea M.C."/>
            <person name="O'Sullivan O."/>
            <person name="Ritari J."/>
            <person name="Douillard F.P."/>
            <person name="Paul Ross R."/>
            <person name="Yang R."/>
            <person name="Briner A.E."/>
            <person name="Felis G.E."/>
            <person name="de Vos W.M."/>
            <person name="Barrangou R."/>
            <person name="Klaenhammer T.R."/>
            <person name="Caufield P.W."/>
            <person name="Cui Y."/>
            <person name="Zhang H."/>
            <person name="O'Toole P.W."/>
        </authorList>
    </citation>
    <scope>NUCLEOTIDE SEQUENCE [LARGE SCALE GENOMIC DNA]</scope>
    <source>
        <strain evidence="1 2">DSM 22408</strain>
    </source>
</reference>
<dbReference type="eggNOG" id="ENOG502Z9ZE">
    <property type="taxonomic scope" value="Bacteria"/>
</dbReference>
<evidence type="ECO:0000313" key="2">
    <source>
        <dbReference type="Proteomes" id="UP000051500"/>
    </source>
</evidence>
<name>A0A0R2KMV9_9LACO</name>
<sequence length="185" mass="21760">MSVLNEKMDRLKVKMSDEDFLHGKGLSNEVNIRMFTYDPQDEMEVRYFIEQLKSDTHLKCNIKEYNLYSIFLGICEDKKLLHKIPDMEAKKGSDFLLSKILKFSTTKAFIDKMQDEDRQHGDVIFLTGVGEVFPFMRVHSLLEEMQVAFDDVPIIVMYPGEFNGREVVLFNEFKANEYYRAFNLI</sequence>
<organism evidence="1 2">
    <name type="scientific">Ligilactobacillus ceti DSM 22408</name>
    <dbReference type="NCBI Taxonomy" id="1122146"/>
    <lineage>
        <taxon>Bacteria</taxon>
        <taxon>Bacillati</taxon>
        <taxon>Bacillota</taxon>
        <taxon>Bacilli</taxon>
        <taxon>Lactobacillales</taxon>
        <taxon>Lactobacillaceae</taxon>
        <taxon>Ligilactobacillus</taxon>
    </lineage>
</organism>
<dbReference type="Proteomes" id="UP000051500">
    <property type="component" value="Unassembled WGS sequence"/>
</dbReference>
<gene>
    <name evidence="1" type="ORF">IV53_GL000775</name>
</gene>
<protein>
    <recommendedName>
        <fullName evidence="3">Cytoplasmic protein</fullName>
    </recommendedName>
</protein>
<dbReference type="RefSeq" id="WP_027107208.1">
    <property type="nucleotide sequence ID" value="NZ_JQBZ01000025.1"/>
</dbReference>